<evidence type="ECO:0000313" key="5">
    <source>
        <dbReference type="Proteomes" id="UP001501183"/>
    </source>
</evidence>
<evidence type="ECO:0000313" key="4">
    <source>
        <dbReference type="EMBL" id="GAA4483345.1"/>
    </source>
</evidence>
<dbReference type="SUPFAM" id="SSF51735">
    <property type="entry name" value="NAD(P)-binding Rossmann-fold domains"/>
    <property type="match status" value="1"/>
</dbReference>
<dbReference type="InterPro" id="IPR013149">
    <property type="entry name" value="ADH-like_C"/>
</dbReference>
<name>A0ABP8PAE2_9NOCA</name>
<dbReference type="EMBL" id="BAABFB010000052">
    <property type="protein sequence ID" value="GAA4483345.1"/>
    <property type="molecule type" value="Genomic_DNA"/>
</dbReference>
<evidence type="ECO:0000259" key="3">
    <source>
        <dbReference type="SMART" id="SM00829"/>
    </source>
</evidence>
<dbReference type="CDD" id="cd05276">
    <property type="entry name" value="p53_inducible_oxidoreductase"/>
    <property type="match status" value="1"/>
</dbReference>
<dbReference type="NCBIfam" id="TIGR02824">
    <property type="entry name" value="quinone_pig3"/>
    <property type="match status" value="1"/>
</dbReference>
<keyword evidence="2" id="KW-0560">Oxidoreductase</keyword>
<evidence type="ECO:0000256" key="2">
    <source>
        <dbReference type="ARBA" id="ARBA00023002"/>
    </source>
</evidence>
<dbReference type="PANTHER" id="PTHR48106:SF8">
    <property type="entry name" value="OS02G0805600 PROTEIN"/>
    <property type="match status" value="1"/>
</dbReference>
<gene>
    <name evidence="4" type="ORF">GCM10023094_34780</name>
</gene>
<dbReference type="SMART" id="SM00829">
    <property type="entry name" value="PKS_ER"/>
    <property type="match status" value="1"/>
</dbReference>
<dbReference type="InterPro" id="IPR014189">
    <property type="entry name" value="Quinone_OxRdtase_PIG3"/>
</dbReference>
<dbReference type="SUPFAM" id="SSF50129">
    <property type="entry name" value="GroES-like"/>
    <property type="match status" value="1"/>
</dbReference>
<dbReference type="InterPro" id="IPR020843">
    <property type="entry name" value="ER"/>
</dbReference>
<feature type="domain" description="Enoyl reductase (ER)" evidence="3">
    <location>
        <begin position="23"/>
        <end position="335"/>
    </location>
</feature>
<dbReference type="Gene3D" id="3.90.180.10">
    <property type="entry name" value="Medium-chain alcohol dehydrogenases, catalytic domain"/>
    <property type="match status" value="1"/>
</dbReference>
<comment type="caution">
    <text evidence="4">The sequence shown here is derived from an EMBL/GenBank/DDBJ whole genome shotgun (WGS) entry which is preliminary data.</text>
</comment>
<dbReference type="Pfam" id="PF00107">
    <property type="entry name" value="ADH_zinc_N"/>
    <property type="match status" value="1"/>
</dbReference>
<organism evidence="4 5">
    <name type="scientific">Rhodococcus olei</name>
    <dbReference type="NCBI Taxonomy" id="2161675"/>
    <lineage>
        <taxon>Bacteria</taxon>
        <taxon>Bacillati</taxon>
        <taxon>Actinomycetota</taxon>
        <taxon>Actinomycetes</taxon>
        <taxon>Mycobacteriales</taxon>
        <taxon>Nocardiaceae</taxon>
        <taxon>Rhodococcus</taxon>
    </lineage>
</organism>
<dbReference type="InterPro" id="IPR013154">
    <property type="entry name" value="ADH-like_N"/>
</dbReference>
<dbReference type="Proteomes" id="UP001501183">
    <property type="component" value="Unassembled WGS sequence"/>
</dbReference>
<reference evidence="5" key="1">
    <citation type="journal article" date="2019" name="Int. J. Syst. Evol. Microbiol.">
        <title>The Global Catalogue of Microorganisms (GCM) 10K type strain sequencing project: providing services to taxonomists for standard genome sequencing and annotation.</title>
        <authorList>
            <consortium name="The Broad Institute Genomics Platform"/>
            <consortium name="The Broad Institute Genome Sequencing Center for Infectious Disease"/>
            <person name="Wu L."/>
            <person name="Ma J."/>
        </authorList>
    </citation>
    <scope>NUCLEOTIDE SEQUENCE [LARGE SCALE GENOMIC DNA]</scope>
    <source>
        <strain evidence="5">JCM 32206</strain>
    </source>
</reference>
<sequence>MLDLPVAVVDSGFMRGIDFDQPGPPGVLTWREMTLAEPSPSDVVIDVHAAGISNIDLLQRDGRYPVPTGAPHVLGLECAGTISWVGDRVIGWSKSDRVCALLDGGGYAEQAVVPGRQLLPVPGGLDFPRAAALPEAACTVYANLTLKAHLRAGQWVLVHGGGSGIGAMAIQWAKASGARVITTVGSHTALARVIRLGADVALNFRTDDFVTRALDATDGRGVDAILDTAGAPYLRANVECLGPDGHLVVIGGTLAPAELDLGLLFGKRASVAATSLRSRPPDQKAAIVARVREYMWPLIERGVIAPVVDTVLPMPLAAEAHEFLHSGRAFGKVVLVTR</sequence>
<dbReference type="InterPro" id="IPR011032">
    <property type="entry name" value="GroES-like_sf"/>
</dbReference>
<proteinExistence type="predicted"/>
<keyword evidence="5" id="KW-1185">Reference proteome</keyword>
<dbReference type="InterPro" id="IPR036291">
    <property type="entry name" value="NAD(P)-bd_dom_sf"/>
</dbReference>
<dbReference type="Pfam" id="PF08240">
    <property type="entry name" value="ADH_N"/>
    <property type="match status" value="1"/>
</dbReference>
<keyword evidence="1" id="KW-0521">NADP</keyword>
<dbReference type="Gene3D" id="3.40.50.720">
    <property type="entry name" value="NAD(P)-binding Rossmann-like Domain"/>
    <property type="match status" value="1"/>
</dbReference>
<evidence type="ECO:0000256" key="1">
    <source>
        <dbReference type="ARBA" id="ARBA00022857"/>
    </source>
</evidence>
<accession>A0ABP8PAE2</accession>
<dbReference type="PANTHER" id="PTHR48106">
    <property type="entry name" value="QUINONE OXIDOREDUCTASE PIG3-RELATED"/>
    <property type="match status" value="1"/>
</dbReference>
<protein>
    <submittedName>
        <fullName evidence="4">NAD(P)H-quinone oxidoreductase</fullName>
    </submittedName>
</protein>